<feature type="region of interest" description="Disordered" evidence="1">
    <location>
        <begin position="788"/>
        <end position="857"/>
    </location>
</feature>
<dbReference type="Gene3D" id="3.40.50.410">
    <property type="entry name" value="von Willebrand factor, type A domain"/>
    <property type="match status" value="1"/>
</dbReference>
<keyword evidence="4" id="KW-0675">Receptor</keyword>
<dbReference type="Gene3D" id="2.30.30.140">
    <property type="match status" value="1"/>
</dbReference>
<dbReference type="OrthoDB" id="6241467at2759"/>
<protein>
    <submittedName>
        <fullName evidence="4">Putative G-protein coupled receptor 113</fullName>
    </submittedName>
</protein>
<dbReference type="Pfam" id="PF15057">
    <property type="entry name" value="DUF4537"/>
    <property type="match status" value="1"/>
</dbReference>
<reference evidence="4 5" key="1">
    <citation type="submission" date="2019-04" db="EMBL/GenBank/DDBJ databases">
        <title>Draft genome of the big-headed turtle Platysternon megacephalum.</title>
        <authorList>
            <person name="Gong S."/>
        </authorList>
    </citation>
    <scope>NUCLEOTIDE SEQUENCE [LARGE SCALE GENOMIC DNA]</scope>
    <source>
        <strain evidence="4">DO16091913</strain>
        <tissue evidence="4">Muscle</tissue>
    </source>
</reference>
<feature type="compositionally biased region" description="Pro residues" evidence="1">
    <location>
        <begin position="1"/>
        <end position="12"/>
    </location>
</feature>
<feature type="compositionally biased region" description="Polar residues" evidence="1">
    <location>
        <begin position="794"/>
        <end position="808"/>
    </location>
</feature>
<organism evidence="4 5">
    <name type="scientific">Platysternon megacephalum</name>
    <name type="common">big-headed turtle</name>
    <dbReference type="NCBI Taxonomy" id="55544"/>
    <lineage>
        <taxon>Eukaryota</taxon>
        <taxon>Metazoa</taxon>
        <taxon>Chordata</taxon>
        <taxon>Craniata</taxon>
        <taxon>Vertebrata</taxon>
        <taxon>Euteleostomi</taxon>
        <taxon>Archelosauria</taxon>
        <taxon>Testudinata</taxon>
        <taxon>Testudines</taxon>
        <taxon>Cryptodira</taxon>
        <taxon>Durocryptodira</taxon>
        <taxon>Testudinoidea</taxon>
        <taxon>Platysternidae</taxon>
        <taxon>Platysternon</taxon>
    </lineage>
</organism>
<feature type="compositionally biased region" description="Basic and acidic residues" evidence="1">
    <location>
        <begin position="885"/>
        <end position="905"/>
    </location>
</feature>
<gene>
    <name evidence="4" type="ORF">DR999_PMT14847</name>
</gene>
<feature type="domain" description="DUF4537" evidence="3">
    <location>
        <begin position="389"/>
        <end position="508"/>
    </location>
</feature>
<dbReference type="SUPFAM" id="SSF53300">
    <property type="entry name" value="vWA-like"/>
    <property type="match status" value="1"/>
</dbReference>
<feature type="region of interest" description="Disordered" evidence="1">
    <location>
        <begin position="1"/>
        <end position="79"/>
    </location>
</feature>
<evidence type="ECO:0000259" key="2">
    <source>
        <dbReference type="Pfam" id="PF13768"/>
    </source>
</evidence>
<accession>A0A4D9DXP6</accession>
<evidence type="ECO:0000313" key="4">
    <source>
        <dbReference type="EMBL" id="TFK02836.1"/>
    </source>
</evidence>
<dbReference type="InterPro" id="IPR032770">
    <property type="entry name" value="DUF4537"/>
</dbReference>
<feature type="domain" description="VWFA" evidence="2">
    <location>
        <begin position="155"/>
        <end position="310"/>
    </location>
</feature>
<name>A0A4D9DXP6_9SAUR</name>
<dbReference type="PANTHER" id="PTHR14343">
    <property type="entry name" value="VWFA DOMAIN-CONTAINING PROTEIN"/>
    <property type="match status" value="1"/>
</dbReference>
<sequence length="1010" mass="113772">MTLAPPAEPPARSPMSPSGVEGGTWPPNNSGSDWLEPQLGHTNCNHGGREERDRDNPTASTCGGDPYPKWRPPGPSNAEKRTLMSVLTDARKKPPPRAGDGSVRGVWLPGNGILNCRFRQASGTSAGCLRALAMSVLSHPCCATIPLFGDLQDQNVTFVVSMLEGMSSKQDFLKEHLIKTLFLMANSPTESTFNIISFASKVVKWCNSLVKCSLSNIIEATAWIRALQCGNGADAVSALAMAFEDPTCQVVYLVTDALSESASEEICSLLAETGEERPVHTVYLVEKPGDYESSTQKEMEKVARQSGGSFQVITAHPSGASEDVNPGCNSSIHCCNAISKYPSCSLLMGIPKARFPVCICANSPSIPLTTLTKGDLMDWSPEAPHLLRGAHVLARRETDGYYYLGHIAQEVKGSRERFLIEFERSRLLKGKVQFRMQETPLYDIIHYEDARRQPLAPGDRVLAPWEAKGERYGPGTVLKAAESSEAQLASENSRVLVNFWNGQTKKVSFDLALRIPLPLSERIILELQMPLVARQILVDSSSDYPYIVTPGYRASGHCRQDHLDPVCWQGSTQIQSCPNCSSGCSSLCHCCLGAWVPIRPTVNRAQPEAVLIPGTSLTKEELSRKIEEQLSKGRVPISERVSKEEDKKEKKKRLKKENVPKDLGSCVEMGNKVTEPKKSPQKEMTSTRLMGGARAMVDIAVHPDTCLMEPMHNDKEDSRHYGADPESLLKNEPALFQPSMIEAPAQHPPRNPPVKAHAFGTSSLQAMCDRVDQSLKKDRLTIESVLRIQRPHSAPSTQKSVTKGATQESLRKMNFNTARIEHRRQQEELRQQKREQQQEAEGLKRQLMRDSRRQRSLQRTLQSLEKQLEYNNMACQHMAKLQTARAERSRKESSLQEEEKRKESQRLQFLKAQRLQREELQAEYNQRNYDQDKKRQDMLRSRMQSWQETLEREIQEQDTQQRKREDAKWRAFQNQDHFQQKLEKECQKHHHLQQYLREQKLLMLRASLLS</sequence>
<dbReference type="EMBL" id="QXTE01000173">
    <property type="protein sequence ID" value="TFK02836.1"/>
    <property type="molecule type" value="Genomic_DNA"/>
</dbReference>
<feature type="compositionally biased region" description="Basic and acidic residues" evidence="1">
    <location>
        <begin position="819"/>
        <end position="853"/>
    </location>
</feature>
<comment type="caution">
    <text evidence="4">The sequence shown here is derived from an EMBL/GenBank/DDBJ whole genome shotgun (WGS) entry which is preliminary data.</text>
</comment>
<dbReference type="InterPro" id="IPR036465">
    <property type="entry name" value="vWFA_dom_sf"/>
</dbReference>
<dbReference type="AlphaFoldDB" id="A0A4D9DXP6"/>
<dbReference type="Pfam" id="PF13768">
    <property type="entry name" value="VWA_3"/>
    <property type="match status" value="1"/>
</dbReference>
<feature type="compositionally biased region" description="Basic and acidic residues" evidence="1">
    <location>
        <begin position="47"/>
        <end position="56"/>
    </location>
</feature>
<evidence type="ECO:0000256" key="1">
    <source>
        <dbReference type="SAM" id="MobiDB-lite"/>
    </source>
</evidence>
<evidence type="ECO:0000259" key="3">
    <source>
        <dbReference type="Pfam" id="PF15057"/>
    </source>
</evidence>
<dbReference type="PANTHER" id="PTHR14343:SF4">
    <property type="entry name" value="DUF4537 DOMAIN-CONTAINING PROTEIN"/>
    <property type="match status" value="1"/>
</dbReference>
<dbReference type="Proteomes" id="UP000297703">
    <property type="component" value="Unassembled WGS sequence"/>
</dbReference>
<feature type="region of interest" description="Disordered" evidence="1">
    <location>
        <begin position="637"/>
        <end position="685"/>
    </location>
</feature>
<feature type="region of interest" description="Disordered" evidence="1">
    <location>
        <begin position="880"/>
        <end position="908"/>
    </location>
</feature>
<reference evidence="4 5" key="2">
    <citation type="submission" date="2019-04" db="EMBL/GenBank/DDBJ databases">
        <title>The genome sequence of big-headed turtle.</title>
        <authorList>
            <person name="Gong S."/>
        </authorList>
    </citation>
    <scope>NUCLEOTIDE SEQUENCE [LARGE SCALE GENOMIC DNA]</scope>
    <source>
        <strain evidence="4">DO16091913</strain>
        <tissue evidence="4">Muscle</tissue>
    </source>
</reference>
<keyword evidence="5" id="KW-1185">Reference proteome</keyword>
<evidence type="ECO:0000313" key="5">
    <source>
        <dbReference type="Proteomes" id="UP000297703"/>
    </source>
</evidence>
<proteinExistence type="predicted"/>
<dbReference type="InterPro" id="IPR002035">
    <property type="entry name" value="VWF_A"/>
</dbReference>